<gene>
    <name evidence="3" type="ORF">CALCODRAFT_36406</name>
</gene>
<dbReference type="STRING" id="1353952.A0A165DZN2"/>
<dbReference type="OrthoDB" id="3258237at2759"/>
<evidence type="ECO:0000313" key="4">
    <source>
        <dbReference type="Proteomes" id="UP000076842"/>
    </source>
</evidence>
<keyword evidence="2" id="KW-0472">Membrane</keyword>
<dbReference type="AlphaFoldDB" id="A0A165DZN2"/>
<dbReference type="Proteomes" id="UP000076842">
    <property type="component" value="Unassembled WGS sequence"/>
</dbReference>
<feature type="transmembrane region" description="Helical" evidence="2">
    <location>
        <begin position="316"/>
        <end position="339"/>
    </location>
</feature>
<dbReference type="EMBL" id="KV424028">
    <property type="protein sequence ID" value="KZT53809.1"/>
    <property type="molecule type" value="Genomic_DNA"/>
</dbReference>
<dbReference type="InParanoid" id="A0A165DZN2"/>
<dbReference type="Gene3D" id="2.60.120.260">
    <property type="entry name" value="Galactose-binding domain-like"/>
    <property type="match status" value="1"/>
</dbReference>
<sequence length="491" mass="49219">MSSYQVTIDNTSPLLRYNGTWTQCFDQSGCTPSAAGASGLGESYHGTTVAGSGFSLAFSGDALELFGEYGGPRGGGVTIDNVVVPAALSTGNDFDSLITSVPSLSNLFEHTLSVVTGGPYNFTRAVISVNSTEPLSNYTVGYADPAIEYTGTWAAVSVQGLSNGTMRTNEVGASAGLSFTGIGVVVYSSLNNGHGPFNITLDGQTGQYTAAGEQWLVPETVVFFAAHLTPGPHTLVMTNNGESGSTTFTLNSIAVLQLASEAGTSSSSTGGSTSSAGVASGTGIGAGTISPAPSSSSAAGAAAGGSSTASRPNTGAIAGGVVGGVAALALLLLATWLFMRRRRAAPAAIPFIAPVTAPEDDEEKAAENTTGAPSRLRLEKYANSSSRSVPVLPLVAPAAGTAGSAETVASPSSALSPLSPKSDHTAVSAALATAGVGDNGSGTLLHDSEAANEVVDRVLELLAARIDPHRPGDSVGGTLPPPEYRDTRREG</sequence>
<organism evidence="3 4">
    <name type="scientific">Calocera cornea HHB12733</name>
    <dbReference type="NCBI Taxonomy" id="1353952"/>
    <lineage>
        <taxon>Eukaryota</taxon>
        <taxon>Fungi</taxon>
        <taxon>Dikarya</taxon>
        <taxon>Basidiomycota</taxon>
        <taxon>Agaricomycotina</taxon>
        <taxon>Dacrymycetes</taxon>
        <taxon>Dacrymycetales</taxon>
        <taxon>Dacrymycetaceae</taxon>
        <taxon>Calocera</taxon>
    </lineage>
</organism>
<feature type="region of interest" description="Disordered" evidence="1">
    <location>
        <begin position="465"/>
        <end position="491"/>
    </location>
</feature>
<keyword evidence="2" id="KW-0812">Transmembrane</keyword>
<keyword evidence="2" id="KW-1133">Transmembrane helix</keyword>
<reference evidence="3 4" key="1">
    <citation type="journal article" date="2016" name="Mol. Biol. Evol.">
        <title>Comparative Genomics of Early-Diverging Mushroom-Forming Fungi Provides Insights into the Origins of Lignocellulose Decay Capabilities.</title>
        <authorList>
            <person name="Nagy L.G."/>
            <person name="Riley R."/>
            <person name="Tritt A."/>
            <person name="Adam C."/>
            <person name="Daum C."/>
            <person name="Floudas D."/>
            <person name="Sun H."/>
            <person name="Yadav J.S."/>
            <person name="Pangilinan J."/>
            <person name="Larsson K.H."/>
            <person name="Matsuura K."/>
            <person name="Barry K."/>
            <person name="Labutti K."/>
            <person name="Kuo R."/>
            <person name="Ohm R.A."/>
            <person name="Bhattacharya S.S."/>
            <person name="Shirouzu T."/>
            <person name="Yoshinaga Y."/>
            <person name="Martin F.M."/>
            <person name="Grigoriev I.V."/>
            <person name="Hibbett D.S."/>
        </authorList>
    </citation>
    <scope>NUCLEOTIDE SEQUENCE [LARGE SCALE GENOMIC DNA]</scope>
    <source>
        <strain evidence="3 4">HHB12733</strain>
    </source>
</reference>
<protein>
    <submittedName>
        <fullName evidence="3">Uncharacterized protein</fullName>
    </submittedName>
</protein>
<evidence type="ECO:0000256" key="2">
    <source>
        <dbReference type="SAM" id="Phobius"/>
    </source>
</evidence>
<feature type="region of interest" description="Disordered" evidence="1">
    <location>
        <begin position="287"/>
        <end position="310"/>
    </location>
</feature>
<accession>A0A165DZN2</accession>
<evidence type="ECO:0000256" key="1">
    <source>
        <dbReference type="SAM" id="MobiDB-lite"/>
    </source>
</evidence>
<name>A0A165DZN2_9BASI</name>
<evidence type="ECO:0000313" key="3">
    <source>
        <dbReference type="EMBL" id="KZT53809.1"/>
    </source>
</evidence>
<proteinExistence type="predicted"/>
<keyword evidence="4" id="KW-1185">Reference proteome</keyword>